<name>A0A1G1WE56_9BACT</name>
<gene>
    <name evidence="1" type="ORF">A2Z11_01065</name>
</gene>
<dbReference type="Proteomes" id="UP000176389">
    <property type="component" value="Unassembled WGS sequence"/>
</dbReference>
<dbReference type="AlphaFoldDB" id="A0A1G1WE56"/>
<reference evidence="1 2" key="1">
    <citation type="journal article" date="2016" name="Nat. Commun.">
        <title>Thousands of microbial genomes shed light on interconnected biogeochemical processes in an aquifer system.</title>
        <authorList>
            <person name="Anantharaman K."/>
            <person name="Brown C.T."/>
            <person name="Hug L.A."/>
            <person name="Sharon I."/>
            <person name="Castelle C.J."/>
            <person name="Probst A.J."/>
            <person name="Thomas B.C."/>
            <person name="Singh A."/>
            <person name="Wilkins M.J."/>
            <person name="Karaoz U."/>
            <person name="Brodie E.L."/>
            <person name="Williams K.H."/>
            <person name="Hubbard S.S."/>
            <person name="Banfield J.F."/>
        </authorList>
    </citation>
    <scope>NUCLEOTIDE SEQUENCE [LARGE SCALE GENOMIC DNA]</scope>
</reference>
<evidence type="ECO:0000313" key="1">
    <source>
        <dbReference type="EMBL" id="OGY25760.1"/>
    </source>
</evidence>
<dbReference type="EMBL" id="MHCS01000040">
    <property type="protein sequence ID" value="OGY25760.1"/>
    <property type="molecule type" value="Genomic_DNA"/>
</dbReference>
<proteinExistence type="predicted"/>
<comment type="caution">
    <text evidence="1">The sequence shown here is derived from an EMBL/GenBank/DDBJ whole genome shotgun (WGS) entry which is preliminary data.</text>
</comment>
<feature type="non-terminal residue" evidence="1">
    <location>
        <position position="114"/>
    </location>
</feature>
<organism evidence="1 2">
    <name type="scientific">Candidatus Woykebacteria bacterium RBG_16_43_9</name>
    <dbReference type="NCBI Taxonomy" id="1802596"/>
    <lineage>
        <taxon>Bacteria</taxon>
        <taxon>Candidatus Woykeibacteriota</taxon>
    </lineage>
</organism>
<evidence type="ECO:0000313" key="2">
    <source>
        <dbReference type="Proteomes" id="UP000176389"/>
    </source>
</evidence>
<accession>A0A1G1WE56</accession>
<sequence>MEPIRNLPTTLHGFQKMIDEIYGTLVALLYSKKQLVLILYRFLGLTARATRKSKAQSSQQSRRIILDLFRWYLCFCNFTRLEAADFLWDKYPNVCPYCFARKNCDCEDNPHELR</sequence>
<protein>
    <submittedName>
        <fullName evidence="1">Uncharacterized protein</fullName>
    </submittedName>
</protein>